<dbReference type="Gene3D" id="3.40.50.12370">
    <property type="match status" value="1"/>
</dbReference>
<gene>
    <name evidence="6" type="ORF">FCS21_04585</name>
</gene>
<evidence type="ECO:0000256" key="3">
    <source>
        <dbReference type="ARBA" id="ARBA00022490"/>
    </source>
</evidence>
<comment type="similarity">
    <text evidence="2">Belongs to the universal stress protein A family.</text>
</comment>
<evidence type="ECO:0000256" key="4">
    <source>
        <dbReference type="ARBA" id="ARBA00037131"/>
    </source>
</evidence>
<dbReference type="OrthoDB" id="239260at2"/>
<comment type="function">
    <text evidence="4">Required for resistance to DNA-damaging agents.</text>
</comment>
<proteinExistence type="inferred from homology"/>
<dbReference type="Pfam" id="PF00582">
    <property type="entry name" value="Usp"/>
    <property type="match status" value="2"/>
</dbReference>
<evidence type="ECO:0000313" key="7">
    <source>
        <dbReference type="Proteomes" id="UP000307702"/>
    </source>
</evidence>
<dbReference type="EMBL" id="SZVP01000002">
    <property type="protein sequence ID" value="TMM47041.1"/>
    <property type="molecule type" value="Genomic_DNA"/>
</dbReference>
<dbReference type="AlphaFoldDB" id="A0A8H2PLJ7"/>
<organism evidence="6 7">
    <name type="scientific">Colwellia ponticola</name>
    <dbReference type="NCBI Taxonomy" id="2304625"/>
    <lineage>
        <taxon>Bacteria</taxon>
        <taxon>Pseudomonadati</taxon>
        <taxon>Pseudomonadota</taxon>
        <taxon>Gammaproteobacteria</taxon>
        <taxon>Alteromonadales</taxon>
        <taxon>Colwelliaceae</taxon>
        <taxon>Colwellia</taxon>
    </lineage>
</organism>
<feature type="domain" description="UspA" evidence="5">
    <location>
        <begin position="228"/>
        <end position="308"/>
    </location>
</feature>
<dbReference type="InterPro" id="IPR006016">
    <property type="entry name" value="UspA"/>
</dbReference>
<dbReference type="PANTHER" id="PTHR47892">
    <property type="entry name" value="UNIVERSAL STRESS PROTEIN E"/>
    <property type="match status" value="1"/>
</dbReference>
<evidence type="ECO:0000256" key="2">
    <source>
        <dbReference type="ARBA" id="ARBA00008791"/>
    </source>
</evidence>
<dbReference type="Proteomes" id="UP000307702">
    <property type="component" value="Unassembled WGS sequence"/>
</dbReference>
<name>A0A8H2PLJ7_9GAMM</name>
<comment type="caution">
    <text evidence="6">The sequence shown here is derived from an EMBL/GenBank/DDBJ whole genome shotgun (WGS) entry which is preliminary data.</text>
</comment>
<dbReference type="SUPFAM" id="SSF52402">
    <property type="entry name" value="Adenine nucleotide alpha hydrolases-like"/>
    <property type="match status" value="2"/>
</dbReference>
<keyword evidence="7" id="KW-1185">Reference proteome</keyword>
<comment type="subcellular location">
    <subcellularLocation>
        <location evidence="1">Cytoplasm</location>
    </subcellularLocation>
</comment>
<keyword evidence="3" id="KW-0963">Cytoplasm</keyword>
<evidence type="ECO:0000259" key="5">
    <source>
        <dbReference type="Pfam" id="PF00582"/>
    </source>
</evidence>
<evidence type="ECO:0000256" key="1">
    <source>
        <dbReference type="ARBA" id="ARBA00004496"/>
    </source>
</evidence>
<dbReference type="PANTHER" id="PTHR47892:SF1">
    <property type="entry name" value="UNIVERSAL STRESS PROTEIN E"/>
    <property type="match status" value="1"/>
</dbReference>
<accession>A0A8H2PLJ7</accession>
<reference evidence="6 7" key="1">
    <citation type="submission" date="2019-05" db="EMBL/GenBank/DDBJ databases">
        <title>Colwellia ponticola sp. nov., isolated from seawater.</title>
        <authorList>
            <person name="Yoon J.-H."/>
        </authorList>
    </citation>
    <scope>NUCLEOTIDE SEQUENCE [LARGE SCALE GENOMIC DNA]</scope>
    <source>
        <strain evidence="6 7">OISW-25</strain>
    </source>
</reference>
<feature type="domain" description="UspA" evidence="5">
    <location>
        <begin position="4"/>
        <end position="146"/>
    </location>
</feature>
<dbReference type="RefSeq" id="WP_138620852.1">
    <property type="nucleotide sequence ID" value="NZ_SZVP01000002.1"/>
</dbReference>
<sequence length="312" mass="35024">MEAIKRILVVMDSSTDHQASLVQAINIAEKTSATLELFLVAYHSDFVSHWSFSQAQLAALQEEYIASKRRWLESYLPEIKAQDIVVKIDVVWHSDVSCAILAKIASNDFSMVIKSTKKDSTINKIFFTPSDWQLLEHCSIPLLLTKNIKQHSYYNIMAAVEPDKVDDNGEKLDIKVLQEGVAMAELFDASAHVCHCFQPIGIELWQGMSSIGMSSVGMNYSLVNGDFNDYKDAIKNHHKEAFNELLSGFDFEEDLTHLVIGTAEDKLPELVKEHDIDLLVMGMSNNGKFIGNTIENILDNVKCDVLSIKHDS</sequence>
<protein>
    <submittedName>
        <fullName evidence="6">Universal stress protein</fullName>
    </submittedName>
</protein>
<evidence type="ECO:0000313" key="6">
    <source>
        <dbReference type="EMBL" id="TMM47041.1"/>
    </source>
</evidence>
<dbReference type="GO" id="GO:0005737">
    <property type="term" value="C:cytoplasm"/>
    <property type="evidence" value="ECO:0007669"/>
    <property type="project" value="UniProtKB-SubCell"/>
</dbReference>